<dbReference type="FunFam" id="1.25.40.470:FF:000012">
    <property type="entry name" value="intraflagellar transport protein 172 homolog"/>
    <property type="match status" value="1"/>
</dbReference>
<accession>A0A3R7AA36</accession>
<feature type="coiled-coil region" evidence="9">
    <location>
        <begin position="79"/>
        <end position="106"/>
    </location>
</feature>
<gene>
    <name evidence="13" type="ORF">DYB32_004231</name>
</gene>
<feature type="region of interest" description="Disordered" evidence="10">
    <location>
        <begin position="1560"/>
        <end position="1582"/>
    </location>
</feature>
<evidence type="ECO:0000256" key="8">
    <source>
        <dbReference type="ARBA" id="ARBA00038130"/>
    </source>
</evidence>
<dbReference type="SMART" id="SM00755">
    <property type="entry name" value="Grip"/>
    <property type="match status" value="1"/>
</dbReference>
<evidence type="ECO:0000256" key="2">
    <source>
        <dbReference type="ARBA" id="ARBA00022473"/>
    </source>
</evidence>
<dbReference type="InterPro" id="IPR036361">
    <property type="entry name" value="SAP_dom_sf"/>
</dbReference>
<feature type="coiled-coil region" evidence="9">
    <location>
        <begin position="1257"/>
        <end position="1368"/>
    </location>
</feature>
<feature type="coiled-coil region" evidence="9">
    <location>
        <begin position="299"/>
        <end position="350"/>
    </location>
</feature>
<comment type="similarity">
    <text evidence="8">Belongs to the IFT172 family.</text>
</comment>
<dbReference type="GO" id="GO:0036064">
    <property type="term" value="C:ciliary basal body"/>
    <property type="evidence" value="ECO:0007669"/>
    <property type="project" value="TreeGrafter"/>
</dbReference>
<comment type="subcellular location">
    <subcellularLocation>
        <location evidence="1">Cell projection</location>
        <location evidence="1">Cilium</location>
    </subcellularLocation>
</comment>
<dbReference type="InterPro" id="IPR001680">
    <property type="entry name" value="WD40_rpt"/>
</dbReference>
<keyword evidence="3" id="KW-0853">WD repeat</keyword>
<dbReference type="InterPro" id="IPR003034">
    <property type="entry name" value="SAP_dom"/>
</dbReference>
<feature type="coiled-coil region" evidence="9">
    <location>
        <begin position="838"/>
        <end position="1008"/>
    </location>
</feature>
<name>A0A3R7AA36_9STRA</name>
<dbReference type="Pfam" id="PF02037">
    <property type="entry name" value="SAP"/>
    <property type="match status" value="1"/>
</dbReference>
<dbReference type="Gene3D" id="1.10.720.30">
    <property type="entry name" value="SAP domain"/>
    <property type="match status" value="1"/>
</dbReference>
<feature type="domain" description="SAP" evidence="11">
    <location>
        <begin position="1458"/>
        <end position="1492"/>
    </location>
</feature>
<dbReference type="SMART" id="SM00320">
    <property type="entry name" value="WD40"/>
    <property type="match status" value="4"/>
</dbReference>
<dbReference type="SUPFAM" id="SSF68906">
    <property type="entry name" value="SAP domain"/>
    <property type="match status" value="1"/>
</dbReference>
<evidence type="ECO:0000256" key="3">
    <source>
        <dbReference type="ARBA" id="ARBA00022574"/>
    </source>
</evidence>
<evidence type="ECO:0000259" key="12">
    <source>
        <dbReference type="PROSITE" id="PS50913"/>
    </source>
</evidence>
<feature type="region of interest" description="Disordered" evidence="10">
    <location>
        <begin position="41"/>
        <end position="72"/>
    </location>
</feature>
<feature type="coiled-coil region" evidence="9">
    <location>
        <begin position="1090"/>
        <end position="1139"/>
    </location>
</feature>
<keyword evidence="7" id="KW-0966">Cell projection</keyword>
<dbReference type="InterPro" id="IPR000237">
    <property type="entry name" value="GRIP_dom"/>
</dbReference>
<dbReference type="PANTHER" id="PTHR15722">
    <property type="entry name" value="IFT140/172-RELATED"/>
    <property type="match status" value="1"/>
</dbReference>
<keyword evidence="6" id="KW-0969">Cilium</keyword>
<comment type="caution">
    <text evidence="13">The sequence shown here is derived from an EMBL/GenBank/DDBJ whole genome shotgun (WGS) entry which is preliminary data.</text>
</comment>
<evidence type="ECO:0000256" key="4">
    <source>
        <dbReference type="ARBA" id="ARBA00022737"/>
    </source>
</evidence>
<keyword evidence="5" id="KW-0802">TPR repeat</keyword>
<feature type="compositionally biased region" description="Low complexity" evidence="10">
    <location>
        <begin position="3076"/>
        <end position="3086"/>
    </location>
</feature>
<dbReference type="GO" id="GO:0005930">
    <property type="term" value="C:axoneme"/>
    <property type="evidence" value="ECO:0007669"/>
    <property type="project" value="TreeGrafter"/>
</dbReference>
<dbReference type="EMBL" id="QUSY01000304">
    <property type="protein sequence ID" value="RHY30542.1"/>
    <property type="molecule type" value="Genomic_DNA"/>
</dbReference>
<dbReference type="GO" id="GO:0042073">
    <property type="term" value="P:intraciliary transport"/>
    <property type="evidence" value="ECO:0007669"/>
    <property type="project" value="TreeGrafter"/>
</dbReference>
<dbReference type="Gene3D" id="1.25.40.470">
    <property type="match status" value="3"/>
</dbReference>
<dbReference type="InterPro" id="IPR040746">
    <property type="entry name" value="THO1_MOS11_C"/>
</dbReference>
<keyword evidence="2" id="KW-0217">Developmental protein</keyword>
<dbReference type="VEuPathDB" id="FungiDB:H310_03348"/>
<dbReference type="GO" id="GO:0030992">
    <property type="term" value="C:intraciliary transport particle B"/>
    <property type="evidence" value="ECO:0007669"/>
    <property type="project" value="TreeGrafter"/>
</dbReference>
<evidence type="ECO:0000256" key="1">
    <source>
        <dbReference type="ARBA" id="ARBA00004138"/>
    </source>
</evidence>
<dbReference type="SMART" id="SM00513">
    <property type="entry name" value="SAP"/>
    <property type="match status" value="1"/>
</dbReference>
<dbReference type="PANTHER" id="PTHR15722:SF2">
    <property type="entry name" value="INTRAFLAGELLAR TRANSPORT PROTEIN 172 HOMOLOG"/>
    <property type="match status" value="1"/>
</dbReference>
<dbReference type="FunFam" id="1.25.40.470:FF:000020">
    <property type="entry name" value="Intraflagellar transport protein 172"/>
    <property type="match status" value="1"/>
</dbReference>
<feature type="compositionally biased region" description="Low complexity" evidence="10">
    <location>
        <begin position="3107"/>
        <end position="3122"/>
    </location>
</feature>
<evidence type="ECO:0000256" key="5">
    <source>
        <dbReference type="ARBA" id="ARBA00022803"/>
    </source>
</evidence>
<dbReference type="InterPro" id="IPR015943">
    <property type="entry name" value="WD40/YVTN_repeat-like_dom_sf"/>
</dbReference>
<evidence type="ECO:0000256" key="10">
    <source>
        <dbReference type="SAM" id="MobiDB-lite"/>
    </source>
</evidence>
<dbReference type="PROSITE" id="PS50800">
    <property type="entry name" value="SAP"/>
    <property type="match status" value="1"/>
</dbReference>
<sequence>MKSAFGMKNVKKENLEKGLADMKEIGIGGLSKGLNFLRTASQTAMAPSDEEKPAVAPTSSARASSFNGSSGVEKPKMSYDELLNLSMKLTKQNKAYKAQLTQASDKLFQAGEIEANYASLVQFVSEDVGVDLVYTELKVPPMTSDEDGAGSDSTSCPVEKLLDANAMRQLYHARDSARELQVRDMEDKYAQEIIELRAEVAKLSEKGGGDLINLDSPVHKTSTAPDSAVEPLLHELETLRTALDAERATVAESERAHQLLKSQLAEIQGLLMTTTTSMNAHASDMAAQKAALQSKDDIIAGLKHELAQQQQIILKLQDKTRELGSMSQRVQLLEQENAAHVKDIHQMQATIATHASDVEAWEAKEAADRAVKAALDANAVEISMLRATADAQAIQLSQAQSALAEHQTTLAAAHESRLAQEAHDQALLLERQNALDAIQAQLHVVEATASNLRTEREAGLSEIKSLEYKVRELTAAIESKERQVVDLETSVQRQTAALAEALAKAEEVSMQWQSEVASLRHQVHQVNVVLSQRQDDLDSVKSQLVAAQQAVAADASEKVAMLQQEVTLEQKKVEEITAALHAKDTQVSELEARLGDLERVHIHVNEALRQAEVEKAEAAARLTDVITAHSCETERVISLQKSLEHLQADFASVTAVKIAVESELGQLKEAVQSDLAARQRDVAVLQEAVVAHERQEASLHQTTSDALAAKASIEAQVVQLEEAMAAAMARATQAEEDKVAEVTRLQCELDDARAGALALAETNKANVDAQIECLRQDAAAERKRVVALQAQLDAEAQERELERAKHAAQVEESQKHLVQSRDELIQVQAQLGVATTTIQAYAADLEAHAETIKEKEARLLALQENLDAQNARLADCHRKDEEVSQLQAKLHSVEQQAAAHVAAIDALQQQVTTHQTDLASVQAAAETAATMKASLEGELQVMETLRAQIEAKTADLHDAHAQLQSYHNERSKERESWEKQLREAEATAAKLQAELETAQAQLAAALSMADAYALDIKNQVNAAREREDYMAALKQELHLAQATLGQRLHHVEAEASALAAQLSAVNATATSLRAELTTVQAELMSRTTELRAANEATEAARAAKANVEAELHETRLMATKTLEAEVERLTLKWKEMEAAWTAQKSENGRLAKEMHTLHKTWSEKNALAARLHAENVLLSETSAGITAEAAQLRQQLTEHAEALRKSEGLAKEMTNVAASRASDVTRVETELAEATASHARWKEDWHEKLRLVELTAAEREAKLNQKFAIELEKLEADGRAKSKLARQVVLEKEELIASLTAKLAKLEEDVRSGDADHRRIFELASMQANRDAAARSREQELAEVMTALEQLRAENVQLTNDKVALEEDIAHLVRTERREGVNMEYLKNVVVQYMSFRPGSSQQLKLIPVLSTLLQFTPEDMDEVHSSTKQASSWTSWSEKKPVRNITAPPPIVIPQRKKKMKVNEIKDELAKRGLSQTGLKPELIQRLELALDEEEFGGLDVPESSPVSTAVAVVENEVAPTVVMKKTDSIRSLLNDDTPSAEPAATALAKAAVGKPSATSTVAPTAKPTVKKTDVSPPSATIVANTPKAISEEEKKRRRAEKFGIPLSEEQKILERAKRFQLPSMKGDDFSALLTDNPGVHVDKVLDEAKKQDRAKRFGLPVALDASMLEEKKAARASRFGMNAEAEKKLKRAMRFNLETPETVRVDAKKKQRLERFVKALAFSPDSSKLAVAQSDNIVFIYKLGLEWGDKKSICNKFLQTASVTSMVWPTSHPNEIVFGLSDGKVKLGQLRSNKPATLYATGSYVSTLCTNVEGTAILSSHYDQSIYRFIFDDVNGGSTQTKIAIHSCVPYALSWGEAIVAAGNDRKVTFYDKDGGMVRSFDYASDDKCGEFTTSVFNPTGDSCVVGNFNSFYVFNYLVKTDSWEAVGVKTVENLYSVTSLGWKFDGSRLAVGSVCGALDLYDACVRRYRYKGKFEFTYVSLSQVIVKRIATGARVIVRSSFGCEITKINVFQDRFLIANTSSTLLVGDLDTAKLSEVQWQSLGSEKYMFENPTVCIIYQAGELSLIEYGQSEILGSVRTEHLNLHLLSVRINERPVLTDGKPMEDNKKMAFLLDLQTISVKDMHNHTSTTINHDSRVDWLELNAHANLLLFRDKRRQLHLFDMDTQTRSTLLNYCNYVQWVPDSDVVVAQNRTSLYVWYNIRSPDKATIYQIKGDVEQIERGNNRTEVIVDEGMNTASYQLDESLINFGTAIDDMQLLRAMSILEPLELTPETEAMWMQLSAEALKCNDHRIAERCVAALGDVCRCRYLRKVNKVDWMEKGRMGEGMVHWKVRSKLAQLKNDYRSAEHILLSQGQVDEAIEMYQILHKWEDAIRVAEAKNHSAIDTMKRQYAEYLLSSRQEEKAAVLKVKEGDFPAAVHLYLKGGLPAKAAQLLNERNLGRDHKGLMESVADALYTAGMFEKAGDQFEKMDQEDRALAAFIKANAYRKAVELSRRVFPDRVMKLEESWGDYLVSQKQMDMAINHYIEGNVPTKAVEAALNSRQWAKAGQMVETLDDDIALPYYRRLARHYQDAQQYEQAERCFIKADAAKDAVEMYTRANKWDAAYQVALNHMDKYETERLYVEQAHRMERQGKLKEAEKLFLTVNEPDLAINMYKNHKNYEQMIRLVTKYRKDLLKDTHLYLAQQLEHEGNFKEAEHHFAEAGEWQAAVNMYRTNDMWDEAIRVAKYHGGINASKRVAYAWAMSLGGEAGSKLLTRLGLIEPAIDYAIESGAFEHAFELARNCAPKKVPEVHLKHALFLEDEERFKEAEEEFVKAVKPREAVDMYIHQQDWQNAMRVAETNDPASVSDVFIAQARLWVERKEFARAGMSIVIRLMHAGFFLNAGKPELALAAYTEALMWNDAMRLAKRHLPHKLSEVNMAHQRAIFSGGPKSKEELLEACEIWVSCQQYVQAIDAYLSITNEQLDNPTGLEEIWGLAVELASKHDRGRYKSVVEEVASRLLSMSMFDAAANYFKSIDKMSEALDCYLRTNNWVDAQKMCEQHAPELLPRLERAQQASAFGSSSDAKKEDKLSSMGTSSSSITSDRDDDAKGAKGSDHHRSEKATSGSSSSSSEAKENGNALEVWMQRGEWDKVLTSAAKHGPKSLAKYLVVRCTRLVEHDDPDTAVNTINQYGIPLEADALEMVQVVVKKSLGCKVTVESSPEHAAAVATIVKCLRKLIKELKAAKDMATVAKMEQYLLIAHYCSFKYAAQAAGLTDIACKISMSLLRFIGTLPADKMFFLAGAACREKKWLSPAFVFFNRYLDLTEAIDDGTTSNLDNSDFLGTDIPSPRDFSVPEDQYLPEESAREEIRDWVLTISMDQQVQEKLPEKPCPNCQASIYEGNLQCAECKTKFESCIITGFPVGAKTTVHCTNCKVIADRESWNKWIKQFGSCGWCSAPQKMSY</sequence>
<dbReference type="Gene3D" id="1.10.220.60">
    <property type="entry name" value="GRIP domain"/>
    <property type="match status" value="1"/>
</dbReference>
<evidence type="ECO:0008006" key="15">
    <source>
        <dbReference type="Google" id="ProtNLM"/>
    </source>
</evidence>
<evidence type="ECO:0000259" key="11">
    <source>
        <dbReference type="PROSITE" id="PS50800"/>
    </source>
</evidence>
<dbReference type="InterPro" id="IPR036322">
    <property type="entry name" value="WD40_repeat_dom_sf"/>
</dbReference>
<feature type="coiled-coil region" evidence="9">
    <location>
        <begin position="710"/>
        <end position="814"/>
    </location>
</feature>
<dbReference type="PROSITE" id="PS50913">
    <property type="entry name" value="GRIP"/>
    <property type="match status" value="1"/>
</dbReference>
<protein>
    <recommendedName>
        <fullName evidence="15">SAP domain-containing protein</fullName>
    </recommendedName>
</protein>
<evidence type="ECO:0000256" key="7">
    <source>
        <dbReference type="ARBA" id="ARBA00023273"/>
    </source>
</evidence>
<dbReference type="Pfam" id="PF18592">
    <property type="entry name" value="Tho1_MOS11_C"/>
    <property type="match status" value="1"/>
</dbReference>
<evidence type="ECO:0000313" key="14">
    <source>
        <dbReference type="Proteomes" id="UP000285060"/>
    </source>
</evidence>
<keyword evidence="4" id="KW-0677">Repeat</keyword>
<proteinExistence type="inferred from homology"/>
<feature type="region of interest" description="Disordered" evidence="10">
    <location>
        <begin position="3059"/>
        <end position="3122"/>
    </location>
</feature>
<evidence type="ECO:0000256" key="9">
    <source>
        <dbReference type="SAM" id="Coils"/>
    </source>
</evidence>
<dbReference type="FunFam" id="1.25.40.470:FF:000013">
    <property type="entry name" value="intraflagellar transport protein 172 homolog"/>
    <property type="match status" value="1"/>
</dbReference>
<keyword evidence="14" id="KW-1185">Reference proteome</keyword>
<dbReference type="VEuPathDB" id="FungiDB:H310_03346"/>
<dbReference type="SUPFAM" id="SSF50978">
    <property type="entry name" value="WD40 repeat-like"/>
    <property type="match status" value="2"/>
</dbReference>
<organism evidence="13 14">
    <name type="scientific">Aphanomyces invadans</name>
    <dbReference type="NCBI Taxonomy" id="157072"/>
    <lineage>
        <taxon>Eukaryota</taxon>
        <taxon>Sar</taxon>
        <taxon>Stramenopiles</taxon>
        <taxon>Oomycota</taxon>
        <taxon>Saprolegniomycetes</taxon>
        <taxon>Saprolegniales</taxon>
        <taxon>Verrucalvaceae</taxon>
        <taxon>Aphanomyces</taxon>
    </lineage>
</organism>
<feature type="compositionally biased region" description="Basic and acidic residues" evidence="10">
    <location>
        <begin position="3087"/>
        <end position="3106"/>
    </location>
</feature>
<dbReference type="Gene3D" id="2.130.10.10">
    <property type="entry name" value="YVTN repeat-like/Quinoprotein amine dehydrogenase"/>
    <property type="match status" value="1"/>
</dbReference>
<dbReference type="Proteomes" id="UP000285060">
    <property type="component" value="Unassembled WGS sequence"/>
</dbReference>
<reference evidence="13 14" key="1">
    <citation type="submission" date="2018-08" db="EMBL/GenBank/DDBJ databases">
        <title>Aphanomyces genome sequencing and annotation.</title>
        <authorList>
            <person name="Minardi D."/>
            <person name="Oidtmann B."/>
            <person name="Van Der Giezen M."/>
            <person name="Studholme D.J."/>
        </authorList>
    </citation>
    <scope>NUCLEOTIDE SEQUENCE [LARGE SCALE GENOMIC DNA]</scope>
    <source>
        <strain evidence="13 14">NJM0002</strain>
    </source>
</reference>
<evidence type="ECO:0000256" key="6">
    <source>
        <dbReference type="ARBA" id="ARBA00023069"/>
    </source>
</evidence>
<feature type="coiled-coil region" evidence="9">
    <location>
        <begin position="435"/>
        <end position="600"/>
    </location>
</feature>
<feature type="compositionally biased region" description="Low complexity" evidence="10">
    <location>
        <begin position="59"/>
        <end position="71"/>
    </location>
</feature>
<feature type="domain" description="GRIP" evidence="12">
    <location>
        <begin position="1376"/>
        <end position="1427"/>
    </location>
</feature>
<evidence type="ECO:0000313" key="13">
    <source>
        <dbReference type="EMBL" id="RHY30542.1"/>
    </source>
</evidence>
<dbReference type="Pfam" id="PF01465">
    <property type="entry name" value="GRIP"/>
    <property type="match status" value="1"/>
</dbReference>
<keyword evidence="9" id="KW-0175">Coiled coil</keyword>